<sequence>MCGQILFSTIEYKINEFEREFGKFDEDEGTFEVDEDKEFYIRIFENLEKKIDESYFKDLETNWKLVYNQNIVEEIGKKDRELWKSINNLFSLRNAITHGHVLTIEYKPNRKDESYEISVLGKYKKVYDFLTEKKLIEANSIGMVNLINQKVVEFYIDETKKFINALILSIPKNVEKYFAINKIKMIREKTI</sequence>
<evidence type="ECO:0000313" key="2">
    <source>
        <dbReference type="Proteomes" id="UP000077164"/>
    </source>
</evidence>
<evidence type="ECO:0000313" key="1">
    <source>
        <dbReference type="EMBL" id="OAB26228.1"/>
    </source>
</evidence>
<dbReference type="Proteomes" id="UP000077164">
    <property type="component" value="Unassembled WGS sequence"/>
</dbReference>
<dbReference type="OrthoDB" id="9978781at2"/>
<name>A0A167VAM0_9FLAO</name>
<dbReference type="STRING" id="249352.SAMN05444395_11729"/>
<proteinExistence type="predicted"/>
<organism evidence="1 2">
    <name type="scientific">Flavobacterium fryxellicola</name>
    <dbReference type="NCBI Taxonomy" id="249352"/>
    <lineage>
        <taxon>Bacteria</taxon>
        <taxon>Pseudomonadati</taxon>
        <taxon>Bacteroidota</taxon>
        <taxon>Flavobacteriia</taxon>
        <taxon>Flavobacteriales</taxon>
        <taxon>Flavobacteriaceae</taxon>
        <taxon>Flavobacterium</taxon>
    </lineage>
</organism>
<gene>
    <name evidence="1" type="ORF">FBFR_13405</name>
</gene>
<protein>
    <submittedName>
        <fullName evidence="1">Uncharacterized protein</fullName>
    </submittedName>
</protein>
<keyword evidence="2" id="KW-1185">Reference proteome</keyword>
<reference evidence="1 2" key="1">
    <citation type="submission" date="2016-03" db="EMBL/GenBank/DDBJ databases">
        <title>Draft genome sequence of Flavobacterium fryxellicola DSM 16209.</title>
        <authorList>
            <person name="Shin S.-K."/>
            <person name="Yi H."/>
        </authorList>
    </citation>
    <scope>NUCLEOTIDE SEQUENCE [LARGE SCALE GENOMIC DNA]</scope>
    <source>
        <strain evidence="1 2">DSM 16209</strain>
    </source>
</reference>
<comment type="caution">
    <text evidence="1">The sequence shown here is derived from an EMBL/GenBank/DDBJ whole genome shotgun (WGS) entry which is preliminary data.</text>
</comment>
<accession>A0A167VAM0</accession>
<dbReference type="RefSeq" id="WP_066082194.1">
    <property type="nucleotide sequence ID" value="NZ_FRDK01000017.1"/>
</dbReference>
<dbReference type="AlphaFoldDB" id="A0A167VAM0"/>
<dbReference type="EMBL" id="LVJE01000034">
    <property type="protein sequence ID" value="OAB26228.1"/>
    <property type="molecule type" value="Genomic_DNA"/>
</dbReference>